<dbReference type="AlphaFoldDB" id="A0A382EXX4"/>
<sequence>MKEVSSKDIRRAAMDLLARREHSRRELLQKLSRRFPNEAERVGVEVCQLTAEGLQNDSRLAEAFTRARTSRGQGPSKIRMELKGKGVTDADILLAFEEAEVDWFALASEVVLKKFGDLADQEVDIRLKARVSRFLQQRGFSYDHIASLY</sequence>
<dbReference type="PANTHER" id="PTHR33602">
    <property type="entry name" value="REGULATORY PROTEIN RECX FAMILY PROTEIN"/>
    <property type="match status" value="1"/>
</dbReference>
<dbReference type="EMBL" id="UINC01046568">
    <property type="protein sequence ID" value="SVB54761.1"/>
    <property type="molecule type" value="Genomic_DNA"/>
</dbReference>
<accession>A0A382EXX4</accession>
<feature type="domain" description="RecX third three-helical" evidence="6">
    <location>
        <begin position="100"/>
        <end position="146"/>
    </location>
</feature>
<name>A0A382EXX4_9ZZZZ</name>
<dbReference type="GO" id="GO:0006282">
    <property type="term" value="P:regulation of DNA repair"/>
    <property type="evidence" value="ECO:0007669"/>
    <property type="project" value="InterPro"/>
</dbReference>
<comment type="similarity">
    <text evidence="2">Belongs to the RecX family.</text>
</comment>
<dbReference type="Gene3D" id="1.10.10.10">
    <property type="entry name" value="Winged helix-like DNA-binding domain superfamily/Winged helix DNA-binding domain"/>
    <property type="match status" value="3"/>
</dbReference>
<evidence type="ECO:0000259" key="6">
    <source>
        <dbReference type="Pfam" id="PF21981"/>
    </source>
</evidence>
<proteinExistence type="inferred from homology"/>
<dbReference type="InterPro" id="IPR053925">
    <property type="entry name" value="RecX_HTH_3rd"/>
</dbReference>
<dbReference type="Pfam" id="PF02631">
    <property type="entry name" value="RecX_HTH2"/>
    <property type="match status" value="1"/>
</dbReference>
<evidence type="ECO:0000259" key="5">
    <source>
        <dbReference type="Pfam" id="PF02631"/>
    </source>
</evidence>
<dbReference type="InterPro" id="IPR036388">
    <property type="entry name" value="WH-like_DNA-bd_sf"/>
</dbReference>
<comment type="subcellular location">
    <subcellularLocation>
        <location evidence="1">Cytoplasm</location>
    </subcellularLocation>
</comment>
<gene>
    <name evidence="7" type="ORF">METZ01_LOCUS207615</name>
</gene>
<dbReference type="GO" id="GO:0005737">
    <property type="term" value="C:cytoplasm"/>
    <property type="evidence" value="ECO:0007669"/>
    <property type="project" value="UniProtKB-SubCell"/>
</dbReference>
<dbReference type="PANTHER" id="PTHR33602:SF1">
    <property type="entry name" value="REGULATORY PROTEIN RECX FAMILY PROTEIN"/>
    <property type="match status" value="1"/>
</dbReference>
<dbReference type="InterPro" id="IPR053924">
    <property type="entry name" value="RecX_HTH_2nd"/>
</dbReference>
<evidence type="ECO:0000256" key="3">
    <source>
        <dbReference type="ARBA" id="ARBA00018111"/>
    </source>
</evidence>
<reference evidence="7" key="1">
    <citation type="submission" date="2018-05" db="EMBL/GenBank/DDBJ databases">
        <authorList>
            <person name="Lanie J.A."/>
            <person name="Ng W.-L."/>
            <person name="Kazmierczak K.M."/>
            <person name="Andrzejewski T.M."/>
            <person name="Davidsen T.M."/>
            <person name="Wayne K.J."/>
            <person name="Tettelin H."/>
            <person name="Glass J.I."/>
            <person name="Rusch D."/>
            <person name="Podicherti R."/>
            <person name="Tsui H.-C.T."/>
            <person name="Winkler M.E."/>
        </authorList>
    </citation>
    <scope>NUCLEOTIDE SEQUENCE</scope>
</reference>
<protein>
    <recommendedName>
        <fullName evidence="3">Regulatory protein RecX</fullName>
    </recommendedName>
</protein>
<dbReference type="Pfam" id="PF21981">
    <property type="entry name" value="RecX_HTH3"/>
    <property type="match status" value="1"/>
</dbReference>
<evidence type="ECO:0000256" key="1">
    <source>
        <dbReference type="ARBA" id="ARBA00004496"/>
    </source>
</evidence>
<evidence type="ECO:0000256" key="4">
    <source>
        <dbReference type="ARBA" id="ARBA00022490"/>
    </source>
</evidence>
<keyword evidence="4" id="KW-0963">Cytoplasm</keyword>
<organism evidence="7">
    <name type="scientific">marine metagenome</name>
    <dbReference type="NCBI Taxonomy" id="408172"/>
    <lineage>
        <taxon>unclassified sequences</taxon>
        <taxon>metagenomes</taxon>
        <taxon>ecological metagenomes</taxon>
    </lineage>
</organism>
<feature type="domain" description="RecX second three-helical" evidence="5">
    <location>
        <begin position="56"/>
        <end position="92"/>
    </location>
</feature>
<dbReference type="HAMAP" id="MF_01114">
    <property type="entry name" value="RecX"/>
    <property type="match status" value="1"/>
</dbReference>
<evidence type="ECO:0000256" key="2">
    <source>
        <dbReference type="ARBA" id="ARBA00009695"/>
    </source>
</evidence>
<dbReference type="InterPro" id="IPR003783">
    <property type="entry name" value="Regulatory_RecX"/>
</dbReference>
<evidence type="ECO:0000313" key="7">
    <source>
        <dbReference type="EMBL" id="SVB54761.1"/>
    </source>
</evidence>